<dbReference type="Proteomes" id="UP000637643">
    <property type="component" value="Unassembled WGS sequence"/>
</dbReference>
<keyword evidence="1" id="KW-0812">Transmembrane</keyword>
<keyword evidence="3" id="KW-1185">Reference proteome</keyword>
<organism evidence="2 3">
    <name type="scientific">Paenibacillus albidus</name>
    <dbReference type="NCBI Taxonomy" id="2041023"/>
    <lineage>
        <taxon>Bacteria</taxon>
        <taxon>Bacillati</taxon>
        <taxon>Bacillota</taxon>
        <taxon>Bacilli</taxon>
        <taxon>Bacillales</taxon>
        <taxon>Paenibacillaceae</taxon>
        <taxon>Paenibacillus</taxon>
    </lineage>
</organism>
<evidence type="ECO:0000313" key="2">
    <source>
        <dbReference type="EMBL" id="GGF84606.1"/>
    </source>
</evidence>
<evidence type="ECO:0000313" key="3">
    <source>
        <dbReference type="Proteomes" id="UP000637643"/>
    </source>
</evidence>
<keyword evidence="1" id="KW-0472">Membrane</keyword>
<dbReference type="EMBL" id="BMKR01000012">
    <property type="protein sequence ID" value="GGF84606.1"/>
    <property type="molecule type" value="Genomic_DNA"/>
</dbReference>
<reference evidence="2" key="2">
    <citation type="submission" date="2020-09" db="EMBL/GenBank/DDBJ databases">
        <authorList>
            <person name="Sun Q."/>
            <person name="Zhou Y."/>
        </authorList>
    </citation>
    <scope>NUCLEOTIDE SEQUENCE</scope>
    <source>
        <strain evidence="2">CGMCC 1.16134</strain>
    </source>
</reference>
<sequence>MIQSMILLVAAGVAMAWELPRMVRKRYYRDIIVYCILSAAALWVCILSVSREDTPSPLEMLVFLYQPVNQWITSWF</sequence>
<protein>
    <submittedName>
        <fullName evidence="2">Uncharacterized protein</fullName>
    </submittedName>
</protein>
<proteinExistence type="predicted"/>
<reference evidence="2" key="1">
    <citation type="journal article" date="2014" name="Int. J. Syst. Evol. Microbiol.">
        <title>Complete genome sequence of Corynebacterium casei LMG S-19264T (=DSM 44701T), isolated from a smear-ripened cheese.</title>
        <authorList>
            <consortium name="US DOE Joint Genome Institute (JGI-PGF)"/>
            <person name="Walter F."/>
            <person name="Albersmeier A."/>
            <person name="Kalinowski J."/>
            <person name="Ruckert C."/>
        </authorList>
    </citation>
    <scope>NUCLEOTIDE SEQUENCE</scope>
    <source>
        <strain evidence="2">CGMCC 1.16134</strain>
    </source>
</reference>
<name>A0A917CCY6_9BACL</name>
<comment type="caution">
    <text evidence="2">The sequence shown here is derived from an EMBL/GenBank/DDBJ whole genome shotgun (WGS) entry which is preliminary data.</text>
</comment>
<feature type="transmembrane region" description="Helical" evidence="1">
    <location>
        <begin position="32"/>
        <end position="50"/>
    </location>
</feature>
<accession>A0A917CCY6</accession>
<dbReference type="AlphaFoldDB" id="A0A917CCY6"/>
<evidence type="ECO:0000256" key="1">
    <source>
        <dbReference type="SAM" id="Phobius"/>
    </source>
</evidence>
<keyword evidence="1" id="KW-1133">Transmembrane helix</keyword>
<dbReference type="RefSeq" id="WP_189026535.1">
    <property type="nucleotide sequence ID" value="NZ_BMKR01000012.1"/>
</dbReference>
<gene>
    <name evidence="2" type="ORF">GCM10010912_32240</name>
</gene>